<feature type="transmembrane region" description="Helical" evidence="8">
    <location>
        <begin position="179"/>
        <end position="198"/>
    </location>
</feature>
<comment type="caution">
    <text evidence="10">The sequence shown here is derived from an EMBL/GenBank/DDBJ whole genome shotgun (WGS) entry which is preliminary data.</text>
</comment>
<keyword evidence="3" id="KW-1003">Cell membrane</keyword>
<accession>A0ABX2XV04</accession>
<dbReference type="RefSeq" id="WP_065620692.1">
    <property type="nucleotide sequence ID" value="NZ_LYOZ01000016.1"/>
</dbReference>
<evidence type="ECO:0000256" key="7">
    <source>
        <dbReference type="ARBA" id="ARBA00023136"/>
    </source>
</evidence>
<gene>
    <name evidence="10" type="ORF">A8135_12100</name>
</gene>
<dbReference type="InterPro" id="IPR036259">
    <property type="entry name" value="MFS_trans_sf"/>
</dbReference>
<evidence type="ECO:0000259" key="9">
    <source>
        <dbReference type="PROSITE" id="PS50850"/>
    </source>
</evidence>
<evidence type="ECO:0000256" key="3">
    <source>
        <dbReference type="ARBA" id="ARBA00022475"/>
    </source>
</evidence>
<evidence type="ECO:0000256" key="6">
    <source>
        <dbReference type="ARBA" id="ARBA00022989"/>
    </source>
</evidence>
<organism evidence="10 11">
    <name type="scientific">Legionella jamestowniensis</name>
    <dbReference type="NCBI Taxonomy" id="455"/>
    <lineage>
        <taxon>Bacteria</taxon>
        <taxon>Pseudomonadati</taxon>
        <taxon>Pseudomonadota</taxon>
        <taxon>Gammaproteobacteria</taxon>
        <taxon>Legionellales</taxon>
        <taxon>Legionellaceae</taxon>
        <taxon>Legionella</taxon>
    </lineage>
</organism>
<dbReference type="PROSITE" id="PS50850">
    <property type="entry name" value="MFS"/>
    <property type="match status" value="1"/>
</dbReference>
<feature type="transmembrane region" description="Helical" evidence="8">
    <location>
        <begin position="44"/>
        <end position="67"/>
    </location>
</feature>
<dbReference type="PANTHER" id="PTHR43528">
    <property type="entry name" value="ALPHA-KETOGLUTARATE PERMEASE"/>
    <property type="match status" value="1"/>
</dbReference>
<comment type="subcellular location">
    <subcellularLocation>
        <location evidence="1">Cell membrane</location>
        <topology evidence="1">Multi-pass membrane protein</topology>
    </subcellularLocation>
</comment>
<keyword evidence="6 8" id="KW-1133">Transmembrane helix</keyword>
<keyword evidence="11" id="KW-1185">Reference proteome</keyword>
<feature type="transmembrane region" description="Helical" evidence="8">
    <location>
        <begin position="268"/>
        <end position="288"/>
    </location>
</feature>
<proteinExistence type="predicted"/>
<dbReference type="SUPFAM" id="SSF103473">
    <property type="entry name" value="MFS general substrate transporter"/>
    <property type="match status" value="1"/>
</dbReference>
<keyword evidence="2" id="KW-0813">Transport</keyword>
<evidence type="ECO:0000256" key="1">
    <source>
        <dbReference type="ARBA" id="ARBA00004651"/>
    </source>
</evidence>
<keyword evidence="7 8" id="KW-0472">Membrane</keyword>
<dbReference type="Gene3D" id="1.20.1250.20">
    <property type="entry name" value="MFS general substrate transporter like domains"/>
    <property type="match status" value="2"/>
</dbReference>
<feature type="domain" description="Major facilitator superfamily (MFS) profile" evidence="9">
    <location>
        <begin position="8"/>
        <end position="416"/>
    </location>
</feature>
<dbReference type="InterPro" id="IPR011701">
    <property type="entry name" value="MFS"/>
</dbReference>
<dbReference type="Pfam" id="PF07690">
    <property type="entry name" value="MFS_1"/>
    <property type="match status" value="1"/>
</dbReference>
<evidence type="ECO:0000256" key="2">
    <source>
        <dbReference type="ARBA" id="ARBA00022448"/>
    </source>
</evidence>
<feature type="transmembrane region" description="Helical" evidence="8">
    <location>
        <begin position="104"/>
        <end position="123"/>
    </location>
</feature>
<keyword evidence="5" id="KW-0769">Symport</keyword>
<feature type="transmembrane region" description="Helical" evidence="8">
    <location>
        <begin position="144"/>
        <end position="167"/>
    </location>
</feature>
<evidence type="ECO:0000256" key="4">
    <source>
        <dbReference type="ARBA" id="ARBA00022692"/>
    </source>
</evidence>
<feature type="transmembrane region" description="Helical" evidence="8">
    <location>
        <begin position="20"/>
        <end position="38"/>
    </location>
</feature>
<dbReference type="InterPro" id="IPR020846">
    <property type="entry name" value="MFS_dom"/>
</dbReference>
<reference evidence="10 11" key="1">
    <citation type="submission" date="2016-05" db="EMBL/GenBank/DDBJ databases">
        <authorList>
            <person name="Prochazka B."/>
            <person name="Indra A."/>
            <person name="Hasenberger P."/>
            <person name="Blaschitz M."/>
            <person name="Wagner L."/>
            <person name="Wewalka G."/>
            <person name="Sorschag S."/>
            <person name="Schmid D."/>
            <person name="Ruppitsch W."/>
        </authorList>
    </citation>
    <scope>NUCLEOTIDE SEQUENCE [LARGE SCALE GENOMIC DNA]</scope>
    <source>
        <strain evidence="10 11">974010_12</strain>
    </source>
</reference>
<sequence>MLNDQRKLLILSSLGGVLEFYDFIIFALFASYISASFFPTSDKLASLLITFATFAIGYLVRPLGGIVFGHFGDRIGRKVTFTISILMMAFATLGIGIMPTYAMIGIAAPVLVVGLRIIQGLSIGGEIPGAITYVSEAFPHHKGLACGIIFCALTFGIVLGSIVNALIVSLLSTAQMYSFGWRIPFILGGIFGLFSYLLRKELQESSQFLAIEHSIVKFPLLHVLKEHFSFVIAGTFLTALCAVIVTSLFLFLPAYFTEILYLPANAYIWPRTVAIALGSSLSIFFGYLTDIFNPKKLIILLACTTGLLAYPIFAIYVHFPNLYVIALIASSFLMGLSAGIIPRVLSELYPTKIRYTGIAVSYNLGFAFFGGLTPFISLSLIYYTDWVTTPAFYLITVSVLALVSLLVITFQQKKRRILGYSIIDSN</sequence>
<evidence type="ECO:0000313" key="10">
    <source>
        <dbReference type="EMBL" id="OCH98293.1"/>
    </source>
</evidence>
<dbReference type="Proteomes" id="UP000093336">
    <property type="component" value="Unassembled WGS sequence"/>
</dbReference>
<keyword evidence="4 8" id="KW-0812">Transmembrane</keyword>
<protein>
    <recommendedName>
        <fullName evidence="9">Major facilitator superfamily (MFS) profile domain-containing protein</fullName>
    </recommendedName>
</protein>
<evidence type="ECO:0000313" key="11">
    <source>
        <dbReference type="Proteomes" id="UP000093336"/>
    </source>
</evidence>
<evidence type="ECO:0000256" key="5">
    <source>
        <dbReference type="ARBA" id="ARBA00022847"/>
    </source>
</evidence>
<dbReference type="EMBL" id="LYOZ01000016">
    <property type="protein sequence ID" value="OCH98293.1"/>
    <property type="molecule type" value="Genomic_DNA"/>
</dbReference>
<dbReference type="InterPro" id="IPR051084">
    <property type="entry name" value="H+-coupled_symporters"/>
</dbReference>
<feature type="transmembrane region" description="Helical" evidence="8">
    <location>
        <begin position="362"/>
        <end position="384"/>
    </location>
</feature>
<dbReference type="PANTHER" id="PTHR43528:SF7">
    <property type="entry name" value="MFS TRANSPORTER"/>
    <property type="match status" value="1"/>
</dbReference>
<feature type="transmembrane region" description="Helical" evidence="8">
    <location>
        <begin position="322"/>
        <end position="341"/>
    </location>
</feature>
<feature type="transmembrane region" description="Helical" evidence="8">
    <location>
        <begin position="79"/>
        <end position="98"/>
    </location>
</feature>
<feature type="transmembrane region" description="Helical" evidence="8">
    <location>
        <begin position="390"/>
        <end position="410"/>
    </location>
</feature>
<feature type="transmembrane region" description="Helical" evidence="8">
    <location>
        <begin position="230"/>
        <end position="256"/>
    </location>
</feature>
<feature type="transmembrane region" description="Helical" evidence="8">
    <location>
        <begin position="297"/>
        <end position="316"/>
    </location>
</feature>
<evidence type="ECO:0000256" key="8">
    <source>
        <dbReference type="SAM" id="Phobius"/>
    </source>
</evidence>
<name>A0ABX2XV04_9GAMM</name>